<sequence>MTEIPFYDFPKSPILIVGFFGIITAIVTVYVANVFYFNSPMNEDKEKIK</sequence>
<dbReference type="GeneID" id="10328623"/>
<keyword evidence="1" id="KW-1133">Transmembrane helix</keyword>
<organism evidence="2 3">
    <name type="scientific">Synechococcus phage S-SSM7</name>
    <dbReference type="NCBI Taxonomy" id="445686"/>
    <lineage>
        <taxon>Viruses</taxon>
        <taxon>Duplodnaviria</taxon>
        <taxon>Heunggongvirae</taxon>
        <taxon>Uroviricota</taxon>
        <taxon>Caudoviricetes</taxon>
        <taxon>Pantevenvirales</taxon>
        <taxon>Kyanoviridae</taxon>
        <taxon>Lipsvirus</taxon>
        <taxon>Lipsvirus ssm7</taxon>
    </lineage>
</organism>
<dbReference type="OrthoDB" id="28370at10239"/>
<keyword evidence="1" id="KW-0812">Transmembrane</keyword>
<keyword evidence="1" id="KW-0472">Membrane</keyword>
<evidence type="ECO:0000313" key="2">
    <source>
        <dbReference type="EMBL" id="ADO98120.1"/>
    </source>
</evidence>
<reference evidence="2 3" key="1">
    <citation type="journal article" date="2010" name="Environ. Microbiol.">
        <title>Genomic analysis of oceanic cyanobacterial myoviruses compared with T4-like myoviruses from diverse hosts and environments.</title>
        <authorList>
            <person name="Sullivan M.B."/>
            <person name="Huang K.H."/>
            <person name="Ignacio-Espinoza J.C."/>
            <person name="Berlin A.M."/>
            <person name="Kelly L."/>
            <person name="Weigele P.R."/>
            <person name="DeFrancesco A.S."/>
            <person name="Kern S.E."/>
            <person name="Thompson L.R."/>
            <person name="Young S."/>
            <person name="Yandava C."/>
            <person name="Fu R."/>
            <person name="Krastins B."/>
            <person name="Chase M."/>
            <person name="Sarracino D."/>
            <person name="Osburne M.S."/>
            <person name="Henn M.R."/>
            <person name="Chisholm S.W."/>
        </authorList>
    </citation>
    <scope>NUCLEOTIDE SEQUENCE [LARGE SCALE GENOMIC DNA]</scope>
    <source>
        <strain evidence="2">8109-3</strain>
    </source>
</reference>
<dbReference type="RefSeq" id="YP_004324107.1">
    <property type="nucleotide sequence ID" value="NC_015287.1"/>
</dbReference>
<dbReference type="KEGG" id="vg:10328623"/>
<evidence type="ECO:0000256" key="1">
    <source>
        <dbReference type="SAM" id="Phobius"/>
    </source>
</evidence>
<name>E3SKX2_9CAUD</name>
<keyword evidence="3" id="KW-1185">Reference proteome</keyword>
<dbReference type="EMBL" id="GU071098">
    <property type="protein sequence ID" value="ADO98120.1"/>
    <property type="molecule type" value="Genomic_DNA"/>
</dbReference>
<feature type="transmembrane region" description="Helical" evidence="1">
    <location>
        <begin position="14"/>
        <end position="37"/>
    </location>
</feature>
<protein>
    <submittedName>
        <fullName evidence="2">Uncharacterized protein</fullName>
    </submittedName>
</protein>
<dbReference type="Proteomes" id="UP000006527">
    <property type="component" value="Segment"/>
</dbReference>
<evidence type="ECO:0000313" key="3">
    <source>
        <dbReference type="Proteomes" id="UP000006527"/>
    </source>
</evidence>
<proteinExistence type="predicted"/>
<accession>E3SKX2</accession>
<gene>
    <name evidence="2" type="ORF">SSSM7_054</name>
</gene>